<name>A0AAW1J2Y0_SAPOF</name>
<evidence type="ECO:0000313" key="27">
    <source>
        <dbReference type="Proteomes" id="UP001443914"/>
    </source>
</evidence>
<evidence type="ECO:0000256" key="17">
    <source>
        <dbReference type="ARBA" id="ARBA00023136"/>
    </source>
</evidence>
<dbReference type="FunFam" id="1.10.510.10:FF:000358">
    <property type="entry name" value="Putative leucine-rich repeat receptor-like serine/threonine-protein kinase"/>
    <property type="match status" value="1"/>
</dbReference>
<evidence type="ECO:0000256" key="4">
    <source>
        <dbReference type="ARBA" id="ARBA00012513"/>
    </source>
</evidence>
<evidence type="ECO:0000256" key="23">
    <source>
        <dbReference type="SAM" id="Phobius"/>
    </source>
</evidence>
<dbReference type="FunFam" id="3.80.10.10:FF:000383">
    <property type="entry name" value="Leucine-rich repeat receptor protein kinase EMS1"/>
    <property type="match status" value="2"/>
</dbReference>
<comment type="similarity">
    <text evidence="3">Belongs to the protein kinase superfamily. Ser/Thr protein kinase family.</text>
</comment>
<feature type="signal peptide" evidence="24">
    <location>
        <begin position="1"/>
        <end position="27"/>
    </location>
</feature>
<dbReference type="Proteomes" id="UP001443914">
    <property type="component" value="Unassembled WGS sequence"/>
</dbReference>
<evidence type="ECO:0000256" key="14">
    <source>
        <dbReference type="ARBA" id="ARBA00022777"/>
    </source>
</evidence>
<dbReference type="PANTHER" id="PTHR27000:SF776">
    <property type="entry name" value="PROTEIN KINASE DOMAIN-CONTAINING PROTEIN"/>
    <property type="match status" value="1"/>
</dbReference>
<dbReference type="GO" id="GO:0005886">
    <property type="term" value="C:plasma membrane"/>
    <property type="evidence" value="ECO:0007669"/>
    <property type="project" value="UniProtKB-SubCell"/>
</dbReference>
<evidence type="ECO:0000256" key="2">
    <source>
        <dbReference type="ARBA" id="ARBA00004479"/>
    </source>
</evidence>
<keyword evidence="16 23" id="KW-1133">Transmembrane helix</keyword>
<dbReference type="PRINTS" id="PR00019">
    <property type="entry name" value="LEURICHRPT"/>
</dbReference>
<dbReference type="GO" id="GO:0004674">
    <property type="term" value="F:protein serine/threonine kinase activity"/>
    <property type="evidence" value="ECO:0007669"/>
    <property type="project" value="UniProtKB-KW"/>
</dbReference>
<dbReference type="SUPFAM" id="SSF52058">
    <property type="entry name" value="L domain-like"/>
    <property type="match status" value="2"/>
</dbReference>
<dbReference type="Gene3D" id="1.10.510.10">
    <property type="entry name" value="Transferase(Phosphotransferase) domain 1"/>
    <property type="match status" value="1"/>
</dbReference>
<evidence type="ECO:0000256" key="8">
    <source>
        <dbReference type="ARBA" id="ARBA00022614"/>
    </source>
</evidence>
<evidence type="ECO:0000256" key="19">
    <source>
        <dbReference type="ARBA" id="ARBA00023180"/>
    </source>
</evidence>
<feature type="domain" description="Protein kinase" evidence="25">
    <location>
        <begin position="668"/>
        <end position="968"/>
    </location>
</feature>
<dbReference type="PROSITE" id="PS00108">
    <property type="entry name" value="PROTEIN_KINASE_ST"/>
    <property type="match status" value="1"/>
</dbReference>
<evidence type="ECO:0000256" key="20">
    <source>
        <dbReference type="ARBA" id="ARBA00047899"/>
    </source>
</evidence>
<evidence type="ECO:0000256" key="1">
    <source>
        <dbReference type="ARBA" id="ARBA00004162"/>
    </source>
</evidence>
<comment type="caution">
    <text evidence="26">The sequence shown here is derived from an EMBL/GenBank/DDBJ whole genome shotgun (WGS) entry which is preliminary data.</text>
</comment>
<evidence type="ECO:0000256" key="24">
    <source>
        <dbReference type="SAM" id="SignalP"/>
    </source>
</evidence>
<dbReference type="AlphaFoldDB" id="A0AAW1J2Y0"/>
<evidence type="ECO:0000256" key="10">
    <source>
        <dbReference type="ARBA" id="ARBA00022692"/>
    </source>
</evidence>
<dbReference type="EC" id="2.7.11.1" evidence="4"/>
<dbReference type="SMART" id="SM00369">
    <property type="entry name" value="LRR_TYP"/>
    <property type="match status" value="10"/>
</dbReference>
<evidence type="ECO:0000256" key="15">
    <source>
        <dbReference type="ARBA" id="ARBA00022840"/>
    </source>
</evidence>
<dbReference type="FunFam" id="3.80.10.10:FF:000095">
    <property type="entry name" value="LRR receptor-like serine/threonine-protein kinase GSO1"/>
    <property type="match status" value="1"/>
</dbReference>
<reference evidence="26" key="1">
    <citation type="submission" date="2024-03" db="EMBL/GenBank/DDBJ databases">
        <title>WGS assembly of Saponaria officinalis var. Norfolk2.</title>
        <authorList>
            <person name="Jenkins J."/>
            <person name="Shu S."/>
            <person name="Grimwood J."/>
            <person name="Barry K."/>
            <person name="Goodstein D."/>
            <person name="Schmutz J."/>
            <person name="Leebens-Mack J."/>
            <person name="Osbourn A."/>
        </authorList>
    </citation>
    <scope>NUCLEOTIDE SEQUENCE [LARGE SCALE GENOMIC DNA]</scope>
    <source>
        <strain evidence="26">JIC</strain>
    </source>
</reference>
<dbReference type="PROSITE" id="PS51450">
    <property type="entry name" value="LRR"/>
    <property type="match status" value="2"/>
</dbReference>
<dbReference type="InterPro" id="IPR013210">
    <property type="entry name" value="LRR_N_plant-typ"/>
</dbReference>
<comment type="catalytic activity">
    <reaction evidence="21">
        <text>L-seryl-[protein] + ATP = O-phospho-L-seryl-[protein] + ADP + H(+)</text>
        <dbReference type="Rhea" id="RHEA:17989"/>
        <dbReference type="Rhea" id="RHEA-COMP:9863"/>
        <dbReference type="Rhea" id="RHEA-COMP:11604"/>
        <dbReference type="ChEBI" id="CHEBI:15378"/>
        <dbReference type="ChEBI" id="CHEBI:29999"/>
        <dbReference type="ChEBI" id="CHEBI:30616"/>
        <dbReference type="ChEBI" id="CHEBI:83421"/>
        <dbReference type="ChEBI" id="CHEBI:456216"/>
        <dbReference type="EC" id="2.7.11.1"/>
    </reaction>
</comment>
<dbReference type="InterPro" id="IPR011009">
    <property type="entry name" value="Kinase-like_dom_sf"/>
</dbReference>
<feature type="transmembrane region" description="Helical" evidence="23">
    <location>
        <begin position="598"/>
        <end position="618"/>
    </location>
</feature>
<dbReference type="InterPro" id="IPR000719">
    <property type="entry name" value="Prot_kinase_dom"/>
</dbReference>
<dbReference type="Gene3D" id="3.30.200.20">
    <property type="entry name" value="Phosphorylase Kinase, domain 1"/>
    <property type="match status" value="1"/>
</dbReference>
<dbReference type="Pfam" id="PF07714">
    <property type="entry name" value="PK_Tyr_Ser-Thr"/>
    <property type="match status" value="1"/>
</dbReference>
<feature type="chain" id="PRO_5043598201" description="non-specific serine/threonine protein kinase" evidence="24">
    <location>
        <begin position="28"/>
        <end position="983"/>
    </location>
</feature>
<keyword evidence="14" id="KW-0418">Kinase</keyword>
<proteinExistence type="inferred from homology"/>
<dbReference type="Pfam" id="PF00560">
    <property type="entry name" value="LRR_1"/>
    <property type="match status" value="5"/>
</dbReference>
<evidence type="ECO:0000256" key="5">
    <source>
        <dbReference type="ARBA" id="ARBA00022475"/>
    </source>
</evidence>
<dbReference type="EMBL" id="JBDFQZ010000008">
    <property type="protein sequence ID" value="KAK9697449.1"/>
    <property type="molecule type" value="Genomic_DNA"/>
</dbReference>
<evidence type="ECO:0000256" key="16">
    <source>
        <dbReference type="ARBA" id="ARBA00022989"/>
    </source>
</evidence>
<evidence type="ECO:0000256" key="13">
    <source>
        <dbReference type="ARBA" id="ARBA00022741"/>
    </source>
</evidence>
<accession>A0AAW1J2Y0</accession>
<organism evidence="26 27">
    <name type="scientific">Saponaria officinalis</name>
    <name type="common">Common soapwort</name>
    <name type="synonym">Lychnis saponaria</name>
    <dbReference type="NCBI Taxonomy" id="3572"/>
    <lineage>
        <taxon>Eukaryota</taxon>
        <taxon>Viridiplantae</taxon>
        <taxon>Streptophyta</taxon>
        <taxon>Embryophyta</taxon>
        <taxon>Tracheophyta</taxon>
        <taxon>Spermatophyta</taxon>
        <taxon>Magnoliopsida</taxon>
        <taxon>eudicotyledons</taxon>
        <taxon>Gunneridae</taxon>
        <taxon>Pentapetalae</taxon>
        <taxon>Caryophyllales</taxon>
        <taxon>Caryophyllaceae</taxon>
        <taxon>Caryophylleae</taxon>
        <taxon>Saponaria</taxon>
    </lineage>
</organism>
<keyword evidence="6" id="KW-0723">Serine/threonine-protein kinase</keyword>
<dbReference type="InterPro" id="IPR032675">
    <property type="entry name" value="LRR_dom_sf"/>
</dbReference>
<dbReference type="FunFam" id="3.80.10.10:FF:000676">
    <property type="entry name" value="LRR receptor-like serine/threonine-protein kinase FLS2"/>
    <property type="match status" value="1"/>
</dbReference>
<keyword evidence="12" id="KW-0677">Repeat</keyword>
<evidence type="ECO:0000256" key="12">
    <source>
        <dbReference type="ARBA" id="ARBA00022737"/>
    </source>
</evidence>
<keyword evidence="18" id="KW-0675">Receptor</keyword>
<dbReference type="InterPro" id="IPR001611">
    <property type="entry name" value="Leu-rich_rpt"/>
</dbReference>
<evidence type="ECO:0000256" key="3">
    <source>
        <dbReference type="ARBA" id="ARBA00008684"/>
    </source>
</evidence>
<dbReference type="Gene3D" id="3.80.10.10">
    <property type="entry name" value="Ribonuclease Inhibitor"/>
    <property type="match status" value="2"/>
</dbReference>
<keyword evidence="27" id="KW-1185">Reference proteome</keyword>
<feature type="binding site" evidence="22">
    <location>
        <position position="696"/>
    </location>
    <ligand>
        <name>ATP</name>
        <dbReference type="ChEBI" id="CHEBI:30616"/>
    </ligand>
</feature>
<keyword evidence="5" id="KW-1003">Cell membrane</keyword>
<dbReference type="InterPro" id="IPR017441">
    <property type="entry name" value="Protein_kinase_ATP_BS"/>
</dbReference>
<evidence type="ECO:0000256" key="18">
    <source>
        <dbReference type="ARBA" id="ARBA00023170"/>
    </source>
</evidence>
<evidence type="ECO:0000256" key="9">
    <source>
        <dbReference type="ARBA" id="ARBA00022679"/>
    </source>
</evidence>
<evidence type="ECO:0000256" key="6">
    <source>
        <dbReference type="ARBA" id="ARBA00022527"/>
    </source>
</evidence>
<keyword evidence="11 24" id="KW-0732">Signal</keyword>
<keyword evidence="17 23" id="KW-0472">Membrane</keyword>
<dbReference type="Pfam" id="PF13855">
    <property type="entry name" value="LRR_8"/>
    <property type="match status" value="3"/>
</dbReference>
<dbReference type="InterPro" id="IPR003591">
    <property type="entry name" value="Leu-rich_rpt_typical-subtyp"/>
</dbReference>
<dbReference type="GO" id="GO:0005524">
    <property type="term" value="F:ATP binding"/>
    <property type="evidence" value="ECO:0007669"/>
    <property type="project" value="UniProtKB-UniRule"/>
</dbReference>
<dbReference type="SUPFAM" id="SSF56112">
    <property type="entry name" value="Protein kinase-like (PK-like)"/>
    <property type="match status" value="1"/>
</dbReference>
<gene>
    <name evidence="26" type="ORF">RND81_08G038300</name>
</gene>
<comment type="catalytic activity">
    <reaction evidence="20">
        <text>L-threonyl-[protein] + ATP = O-phospho-L-threonyl-[protein] + ADP + H(+)</text>
        <dbReference type="Rhea" id="RHEA:46608"/>
        <dbReference type="Rhea" id="RHEA-COMP:11060"/>
        <dbReference type="Rhea" id="RHEA-COMP:11605"/>
        <dbReference type="ChEBI" id="CHEBI:15378"/>
        <dbReference type="ChEBI" id="CHEBI:30013"/>
        <dbReference type="ChEBI" id="CHEBI:30616"/>
        <dbReference type="ChEBI" id="CHEBI:61977"/>
        <dbReference type="ChEBI" id="CHEBI:456216"/>
        <dbReference type="EC" id="2.7.11.1"/>
    </reaction>
</comment>
<keyword evidence="10 23" id="KW-0812">Transmembrane</keyword>
<keyword evidence="8" id="KW-0433">Leucine-rich repeat</keyword>
<sequence length="983" mass="107773">MRLCKFARVYILCTTCIFCCFFHLCSATLSNDSAALLSFMSGIVSDPQKALKLWNSSIHVCNWTGITCNPNQNRVVKVDLSSRFLEGTISPSVGNLSSLTILDLSDNLFRGRIPAEIGAISGLLQISLASNLLIGRIPHELGMLRKINYLNLGSNNLVGNIPDSLFCNGLSNLQYLDLSNNSLSGEIPMKDGCELKELTYLLLWSNTLTGFVPQTLSKSTNLKWVDLESNNLRGELPSQALTQMPSLQFVYLSYNNFVSHDGNTNLKPFFASLANASDLQELELAGNNLGGEIPSNIGELSTNLVQLHLDNNLIYGPIPPQIANLVNLTLLNLSSNLLNGSIPRELCRIKKLERLYLANNSLSGVIPPSFGEIPHLGLLDLSKNRLSGSIPDSFANLPQLRRLLLYENRLSGPIPTSLGGCINLEILDLSRNRISGEIPSEVAGLSSLKLYLNLSSNYLSGLVPLELSKMEMVLAIDLSMNNLSGAIPSQLGSCVALEYLNLSGNRLEGNVPDSLGQLSYLQTFDVSENQLTGEIPDSFQALSTLNRVNFSYNHFSGCVPNKGVFSLTDVSSFLGNDGLCGPVNGLPACQSRKSRRRVMIWSFIVLSASAVTFLCIFARSVALKSRTRQSVDFYNDDDDPESMKQETSEELKYPRISYPQLFEATGGFNSSGLIGAGRFGRVYKGTLRDNTKIAVKVLDCRAKEISISFHRECQVLKNTRHRNLTRIITICSKPNFKAIVFPLMSNGSLERHLYPCHGFRQTLDLSQLVSICTDVAQGMAYLHHHSPVTVVHCDLKPSNILLDDDMTALLTDFGISKLVGGGDYQGASSTDSVSFSSTDGLLCGSVGYIAPEYGMGKRASTQGDVYSFGVLLLEIVTGKRPTDVLFEEGSSLHEWVKSHYPHNIEPIVEQALLRSAPHSVTSDEEKKVWHDVVLELIELGLMCTQYSASTRPTMLDVALEMEGLKQYISSPLSVLIDDVPSKF</sequence>
<dbReference type="PANTHER" id="PTHR27000">
    <property type="entry name" value="LEUCINE-RICH REPEAT RECEPTOR-LIKE PROTEIN KINASE FAMILY PROTEIN-RELATED"/>
    <property type="match status" value="1"/>
</dbReference>
<evidence type="ECO:0000256" key="7">
    <source>
        <dbReference type="ARBA" id="ARBA00022553"/>
    </source>
</evidence>
<keyword evidence="13 22" id="KW-0547">Nucleotide-binding</keyword>
<dbReference type="InterPro" id="IPR001245">
    <property type="entry name" value="Ser-Thr/Tyr_kinase_cat_dom"/>
</dbReference>
<evidence type="ECO:0000256" key="22">
    <source>
        <dbReference type="PROSITE-ProRule" id="PRU10141"/>
    </source>
</evidence>
<dbReference type="PROSITE" id="PS50011">
    <property type="entry name" value="PROTEIN_KINASE_DOM"/>
    <property type="match status" value="1"/>
</dbReference>
<keyword evidence="19" id="KW-0325">Glycoprotein</keyword>
<comment type="subcellular location">
    <subcellularLocation>
        <location evidence="1">Cell membrane</location>
        <topology evidence="1">Single-pass membrane protein</topology>
    </subcellularLocation>
    <subcellularLocation>
        <location evidence="2">Membrane</location>
        <topology evidence="2">Single-pass type I membrane protein</topology>
    </subcellularLocation>
</comment>
<evidence type="ECO:0000256" key="11">
    <source>
        <dbReference type="ARBA" id="ARBA00022729"/>
    </source>
</evidence>
<dbReference type="Pfam" id="PF08263">
    <property type="entry name" value="LRRNT_2"/>
    <property type="match status" value="1"/>
</dbReference>
<protein>
    <recommendedName>
        <fullName evidence="4">non-specific serine/threonine protein kinase</fullName>
        <ecNumber evidence="4">2.7.11.1</ecNumber>
    </recommendedName>
</protein>
<keyword evidence="15 22" id="KW-0067">ATP-binding</keyword>
<keyword evidence="7" id="KW-0597">Phosphoprotein</keyword>
<keyword evidence="9" id="KW-0808">Transferase</keyword>
<dbReference type="PROSITE" id="PS00107">
    <property type="entry name" value="PROTEIN_KINASE_ATP"/>
    <property type="match status" value="1"/>
</dbReference>
<evidence type="ECO:0000259" key="25">
    <source>
        <dbReference type="PROSITE" id="PS50011"/>
    </source>
</evidence>
<dbReference type="SMART" id="SM00220">
    <property type="entry name" value="S_TKc"/>
    <property type="match status" value="1"/>
</dbReference>
<evidence type="ECO:0000256" key="21">
    <source>
        <dbReference type="ARBA" id="ARBA00048679"/>
    </source>
</evidence>
<dbReference type="InterPro" id="IPR008271">
    <property type="entry name" value="Ser/Thr_kinase_AS"/>
</dbReference>
<evidence type="ECO:0000313" key="26">
    <source>
        <dbReference type="EMBL" id="KAK9697449.1"/>
    </source>
</evidence>
<dbReference type="CDD" id="cd14066">
    <property type="entry name" value="STKc_IRAK"/>
    <property type="match status" value="1"/>
</dbReference>